<feature type="compositionally biased region" description="Acidic residues" evidence="1">
    <location>
        <begin position="99"/>
        <end position="108"/>
    </location>
</feature>
<evidence type="ECO:0000256" key="2">
    <source>
        <dbReference type="SAM" id="Phobius"/>
    </source>
</evidence>
<keyword evidence="2" id="KW-0472">Membrane</keyword>
<name>A0A2D3UZ46_9PEZI</name>
<dbReference type="EMBL" id="FJUY01000016">
    <property type="protein sequence ID" value="CZT23327.1"/>
    <property type="molecule type" value="Genomic_DNA"/>
</dbReference>
<evidence type="ECO:0000313" key="4">
    <source>
        <dbReference type="Proteomes" id="UP000225277"/>
    </source>
</evidence>
<keyword evidence="4" id="KW-1185">Reference proteome</keyword>
<dbReference type="STRING" id="112498.A0A2D3UZ46"/>
<feature type="region of interest" description="Disordered" evidence="1">
    <location>
        <begin position="79"/>
        <end position="184"/>
    </location>
</feature>
<feature type="transmembrane region" description="Helical" evidence="2">
    <location>
        <begin position="48"/>
        <end position="67"/>
    </location>
</feature>
<feature type="compositionally biased region" description="Basic and acidic residues" evidence="1">
    <location>
        <begin position="79"/>
        <end position="98"/>
    </location>
</feature>
<dbReference type="OrthoDB" id="9626941at2759"/>
<dbReference type="GO" id="GO:0005789">
    <property type="term" value="C:endoplasmic reticulum membrane"/>
    <property type="evidence" value="ECO:0007669"/>
    <property type="project" value="TreeGrafter"/>
</dbReference>
<dbReference type="PANTHER" id="PTHR28251:SF1">
    <property type="entry name" value="V-TYPE ATPASE ASSEMBLY FACTOR PKR1"/>
    <property type="match status" value="1"/>
</dbReference>
<dbReference type="Pfam" id="PF08636">
    <property type="entry name" value="Pkr1"/>
    <property type="match status" value="1"/>
</dbReference>
<dbReference type="GO" id="GO:0070072">
    <property type="term" value="P:vacuolar proton-transporting V-type ATPase complex assembly"/>
    <property type="evidence" value="ECO:0007669"/>
    <property type="project" value="InterPro"/>
</dbReference>
<accession>A0A2D3UZ46</accession>
<feature type="transmembrane region" description="Helical" evidence="2">
    <location>
        <begin position="20"/>
        <end position="41"/>
    </location>
</feature>
<proteinExistence type="predicted"/>
<dbReference type="InterPro" id="IPR013945">
    <property type="entry name" value="Pkr1"/>
</dbReference>
<feature type="compositionally biased region" description="Polar residues" evidence="1">
    <location>
        <begin position="136"/>
        <end position="148"/>
    </location>
</feature>
<dbReference type="PANTHER" id="PTHR28251">
    <property type="entry name" value="V-TYPE ATPASE ASSEMBLY FACTOR PKR1"/>
    <property type="match status" value="1"/>
</dbReference>
<keyword evidence="2" id="KW-0812">Transmembrane</keyword>
<keyword evidence="2" id="KW-1133">Transmembrane helix</keyword>
<organism evidence="3 4">
    <name type="scientific">Ramularia collo-cygni</name>
    <dbReference type="NCBI Taxonomy" id="112498"/>
    <lineage>
        <taxon>Eukaryota</taxon>
        <taxon>Fungi</taxon>
        <taxon>Dikarya</taxon>
        <taxon>Ascomycota</taxon>
        <taxon>Pezizomycotina</taxon>
        <taxon>Dothideomycetes</taxon>
        <taxon>Dothideomycetidae</taxon>
        <taxon>Mycosphaerellales</taxon>
        <taxon>Mycosphaerellaceae</taxon>
        <taxon>Ramularia</taxon>
    </lineage>
</organism>
<protein>
    <submittedName>
        <fullName evidence="3">Related to PKR1 protein</fullName>
    </submittedName>
</protein>
<dbReference type="RefSeq" id="XP_023630051.1">
    <property type="nucleotide sequence ID" value="XM_023774283.1"/>
</dbReference>
<evidence type="ECO:0000256" key="1">
    <source>
        <dbReference type="SAM" id="MobiDB-lite"/>
    </source>
</evidence>
<sequence>MADFITNLWQSVFTPGTTPTLLIATNATFACLQILLGGLLFATYSIHFAILSFLCGGLWYSINWFAYELQQAKGKEVEAERLRKKKREESEWRTKGDHADDEGEDTEVEGSGMRDSVSYEPTRLGETGQKLVVDDVTSSGQATSSGLQAKSGVVDARSRRAGDVGSSASEVSTDSEWEKVEDTR</sequence>
<dbReference type="AlphaFoldDB" id="A0A2D3UZ46"/>
<dbReference type="GeneID" id="35604117"/>
<evidence type="ECO:0000313" key="3">
    <source>
        <dbReference type="EMBL" id="CZT23327.1"/>
    </source>
</evidence>
<dbReference type="Proteomes" id="UP000225277">
    <property type="component" value="Unassembled WGS sequence"/>
</dbReference>
<gene>
    <name evidence="3" type="ORF">RCC_09039</name>
</gene>
<reference evidence="3 4" key="1">
    <citation type="submission" date="2016-03" db="EMBL/GenBank/DDBJ databases">
        <authorList>
            <person name="Ploux O."/>
        </authorList>
    </citation>
    <scope>NUCLEOTIDE SEQUENCE [LARGE SCALE GENOMIC DNA]</scope>
    <source>
        <strain evidence="3 4">URUG2</strain>
    </source>
</reference>